<evidence type="ECO:0000313" key="3">
    <source>
        <dbReference type="Proteomes" id="UP000010304"/>
    </source>
</evidence>
<evidence type="ECO:0000313" key="2">
    <source>
        <dbReference type="EMBL" id="EFX40799.1"/>
    </source>
</evidence>
<feature type="transmembrane region" description="Helical" evidence="1">
    <location>
        <begin position="12"/>
        <end position="28"/>
    </location>
</feature>
<organism evidence="2 3">
    <name type="scientific">Streptococcus peroris ATCC 700780</name>
    <dbReference type="NCBI Taxonomy" id="888746"/>
    <lineage>
        <taxon>Bacteria</taxon>
        <taxon>Bacillati</taxon>
        <taxon>Bacillota</taxon>
        <taxon>Bacilli</taxon>
        <taxon>Lactobacillales</taxon>
        <taxon>Streptococcaceae</taxon>
        <taxon>Streptococcus</taxon>
    </lineage>
</organism>
<proteinExistence type="predicted"/>
<keyword evidence="3" id="KW-1185">Reference proteome</keyword>
<dbReference type="AlphaFoldDB" id="E8KAP7"/>
<gene>
    <name evidence="2" type="ORF">HMPREF9180_0552</name>
</gene>
<protein>
    <submittedName>
        <fullName evidence="2">Uncharacterized protein</fullName>
    </submittedName>
</protein>
<dbReference type="Proteomes" id="UP000010304">
    <property type="component" value="Unassembled WGS sequence"/>
</dbReference>
<dbReference type="EMBL" id="AEVF01000006">
    <property type="protein sequence ID" value="EFX40799.1"/>
    <property type="molecule type" value="Genomic_DNA"/>
</dbReference>
<feature type="non-terminal residue" evidence="2">
    <location>
        <position position="1"/>
    </location>
</feature>
<name>E8KAP7_9STRE</name>
<accession>E8KAP7</accession>
<evidence type="ECO:0000256" key="1">
    <source>
        <dbReference type="SAM" id="Phobius"/>
    </source>
</evidence>
<keyword evidence="1" id="KW-1133">Transmembrane helix</keyword>
<comment type="caution">
    <text evidence="2">The sequence shown here is derived from an EMBL/GenBank/DDBJ whole genome shotgun (WGS) entry which is preliminary data.</text>
</comment>
<sequence>FLYIRRPTLEILIHIKGFIYLLSCNIILSKKNSFVNKNIQKISKISKQKRIAIQ</sequence>
<keyword evidence="1" id="KW-0812">Transmembrane</keyword>
<reference evidence="2 3" key="1">
    <citation type="submission" date="2010-12" db="EMBL/GenBank/DDBJ databases">
        <authorList>
            <person name="Muzny D."/>
            <person name="Qin X."/>
            <person name="Deng J."/>
            <person name="Jiang H."/>
            <person name="Liu Y."/>
            <person name="Qu J."/>
            <person name="Song X.-Z."/>
            <person name="Zhang L."/>
            <person name="Thornton R."/>
            <person name="Coyle M."/>
            <person name="Francisco L."/>
            <person name="Jackson L."/>
            <person name="Javaid M."/>
            <person name="Korchina V."/>
            <person name="Kovar C."/>
            <person name="Mata R."/>
            <person name="Mathew T."/>
            <person name="Ngo R."/>
            <person name="Nguyen L."/>
            <person name="Nguyen N."/>
            <person name="Okwuonu G."/>
            <person name="Ongeri F."/>
            <person name="Pham C."/>
            <person name="Simmons D."/>
            <person name="Wilczek-Boney K."/>
            <person name="Hale W."/>
            <person name="Jakkamsetti A."/>
            <person name="Pham P."/>
            <person name="Ruth R."/>
            <person name="San Lucas F."/>
            <person name="Warren J."/>
            <person name="Zhang J."/>
            <person name="Zhao Z."/>
            <person name="Zhou C."/>
            <person name="Zhu D."/>
            <person name="Lee S."/>
            <person name="Bess C."/>
            <person name="Blankenburg K."/>
            <person name="Forbes L."/>
            <person name="Fu Q."/>
            <person name="Gubbala S."/>
            <person name="Hirani K."/>
            <person name="Jayaseelan J.C."/>
            <person name="Lara F."/>
            <person name="Munidasa M."/>
            <person name="Palculict T."/>
            <person name="Patil S."/>
            <person name="Pu L.-L."/>
            <person name="Saada N."/>
            <person name="Tang L."/>
            <person name="Weissenberger G."/>
            <person name="Zhu Y."/>
            <person name="Hemphill L."/>
            <person name="Shang Y."/>
            <person name="Youmans B."/>
            <person name="Ayvaz T."/>
            <person name="Ross M."/>
            <person name="Santibanez J."/>
            <person name="Aqrawi P."/>
            <person name="Gross S."/>
            <person name="Joshi V."/>
            <person name="Fowler G."/>
            <person name="Nazareth L."/>
            <person name="Reid J."/>
            <person name="Worley K."/>
            <person name="Petrosino J."/>
            <person name="Highlander S."/>
            <person name="Gibbs R."/>
        </authorList>
    </citation>
    <scope>NUCLEOTIDE SEQUENCE [LARGE SCALE GENOMIC DNA]</scope>
    <source>
        <strain evidence="2 3">ATCC 700780</strain>
    </source>
</reference>
<dbReference type="STRING" id="888746.HMPREF9180_0552"/>
<keyword evidence="1" id="KW-0472">Membrane</keyword>
<dbReference type="HOGENOM" id="CLU_3037405_0_0_9"/>